<keyword evidence="5 12" id="KW-0418">Kinase</keyword>
<feature type="domain" description="Fibronectin type-III" evidence="11">
    <location>
        <begin position="445"/>
        <end position="533"/>
    </location>
</feature>
<dbReference type="Gene3D" id="2.60.40.10">
    <property type="entry name" value="Immunoglobulins"/>
    <property type="match status" value="1"/>
</dbReference>
<dbReference type="InterPro" id="IPR036116">
    <property type="entry name" value="FN3_sf"/>
</dbReference>
<name>A0A7W7RFQ6_9ACTN</name>
<reference evidence="12 13" key="1">
    <citation type="submission" date="2020-08" db="EMBL/GenBank/DDBJ databases">
        <title>Sequencing the genomes of 1000 actinobacteria strains.</title>
        <authorList>
            <person name="Klenk H.-P."/>
        </authorList>
    </citation>
    <scope>NUCLEOTIDE SEQUENCE [LARGE SCALE GENOMIC DNA]</scope>
    <source>
        <strain evidence="12 13">DSM 102030</strain>
    </source>
</reference>
<dbReference type="PROSITE" id="PS50853">
    <property type="entry name" value="FN3"/>
    <property type="match status" value="1"/>
</dbReference>
<dbReference type="PANTHER" id="PTHR43289">
    <property type="entry name" value="MITOGEN-ACTIVATED PROTEIN KINASE KINASE KINASE 20-RELATED"/>
    <property type="match status" value="1"/>
</dbReference>
<evidence type="ECO:0000256" key="7">
    <source>
        <dbReference type="ARBA" id="ARBA00023295"/>
    </source>
</evidence>
<feature type="compositionally biased region" description="Basic and acidic residues" evidence="9">
    <location>
        <begin position="399"/>
        <end position="412"/>
    </location>
</feature>
<dbReference type="SUPFAM" id="SSF49265">
    <property type="entry name" value="Fibronectin type III"/>
    <property type="match status" value="1"/>
</dbReference>
<dbReference type="PROSITE" id="PS50011">
    <property type="entry name" value="PROTEIN_KINASE_DOM"/>
    <property type="match status" value="1"/>
</dbReference>
<comment type="caution">
    <text evidence="12">The sequence shown here is derived from an EMBL/GenBank/DDBJ whole genome shotgun (WGS) entry which is preliminary data.</text>
</comment>
<proteinExistence type="predicted"/>
<dbReference type="PANTHER" id="PTHR43289:SF6">
    <property type="entry name" value="SERINE_THREONINE-PROTEIN KINASE NEKL-3"/>
    <property type="match status" value="1"/>
</dbReference>
<feature type="compositionally biased region" description="Acidic residues" evidence="9">
    <location>
        <begin position="413"/>
        <end position="435"/>
    </location>
</feature>
<evidence type="ECO:0000256" key="9">
    <source>
        <dbReference type="SAM" id="MobiDB-lite"/>
    </source>
</evidence>
<dbReference type="AlphaFoldDB" id="A0A7W7RFQ6"/>
<dbReference type="SMART" id="SM00220">
    <property type="entry name" value="S_TKc"/>
    <property type="match status" value="1"/>
</dbReference>
<organism evidence="12 13">
    <name type="scientific">Lipingzhangella halophila</name>
    <dbReference type="NCBI Taxonomy" id="1783352"/>
    <lineage>
        <taxon>Bacteria</taxon>
        <taxon>Bacillati</taxon>
        <taxon>Actinomycetota</taxon>
        <taxon>Actinomycetes</taxon>
        <taxon>Streptosporangiales</taxon>
        <taxon>Nocardiopsidaceae</taxon>
        <taxon>Lipingzhangella</taxon>
    </lineage>
</organism>
<dbReference type="SUPFAM" id="SSF56112">
    <property type="entry name" value="Protein kinase-like (PK-like)"/>
    <property type="match status" value="1"/>
</dbReference>
<dbReference type="InterPro" id="IPR013783">
    <property type="entry name" value="Ig-like_fold"/>
</dbReference>
<dbReference type="EMBL" id="JACHJT010000001">
    <property type="protein sequence ID" value="MBB4931134.1"/>
    <property type="molecule type" value="Genomic_DNA"/>
</dbReference>
<accession>A0A7W7RFQ6</accession>
<evidence type="ECO:0000256" key="3">
    <source>
        <dbReference type="ARBA" id="ARBA00022679"/>
    </source>
</evidence>
<keyword evidence="6" id="KW-0067">ATP-binding</keyword>
<dbReference type="InterPro" id="IPR011009">
    <property type="entry name" value="Kinase-like_dom_sf"/>
</dbReference>
<dbReference type="GO" id="GO:0004674">
    <property type="term" value="F:protein serine/threonine kinase activity"/>
    <property type="evidence" value="ECO:0007669"/>
    <property type="project" value="UniProtKB-KW"/>
</dbReference>
<keyword evidence="2 12" id="KW-0723">Serine/threonine-protein kinase</keyword>
<evidence type="ECO:0000256" key="4">
    <source>
        <dbReference type="ARBA" id="ARBA00022741"/>
    </source>
</evidence>
<evidence type="ECO:0000256" key="5">
    <source>
        <dbReference type="ARBA" id="ARBA00022777"/>
    </source>
</evidence>
<keyword evidence="3" id="KW-0808">Transferase</keyword>
<evidence type="ECO:0000259" key="11">
    <source>
        <dbReference type="PROSITE" id="PS50853"/>
    </source>
</evidence>
<keyword evidence="8" id="KW-0624">Polysaccharide degradation</keyword>
<keyword evidence="7" id="KW-0378">Hydrolase</keyword>
<dbReference type="InterPro" id="IPR003961">
    <property type="entry name" value="FN3_dom"/>
</dbReference>
<sequence>MSVRSRDPFQSLWAELGVNSPTMLHRGDASVLYQARSDGSGIGRPVVVKLLNARSPSGGRDEVGLWRPLSVHKGIQPILRSGLTGSGRSYVVTEYCADGSYDRVLKSSGPLPVGEAVAVGERIARGLKAVHTHGLLHHAVTPENILRTRFGAALIDFGAAQPLDRPFPPVYYTARTLEHAPPEELLGGHPSPASDVYRLTSALWTLLAGHAPFAGADGAPVSQDVYRFRLLSAPAPPVPRNDLPDWLRAILAQGLAKEPDQRIANADDLRRALSQESAPPPPAALPDAPVTNEDAPYAGADAEQRAAPSKPAGREPARRFAVPEGAHGAYGAPSHVPSGPQDTGFGVHPPVDVPVSAPPPQRSRSSRVRPVAITGAAVLVVLAGGLGVARLMSDESETEEARAESEQPKGPEEEPDERISEDDVAGSVTTEEEQPDRDAELPDIAPTGLEIRDGTISATLSWTDSSGGTAPHYVVGGPVGEEATTLANAAAGTSEVEVNGLNPDVEYCFKVVAVQSTDEMVPSEELCTTRDEDDEDDDA</sequence>
<keyword evidence="13" id="KW-1185">Reference proteome</keyword>
<dbReference type="Pfam" id="PF00069">
    <property type="entry name" value="Pkinase"/>
    <property type="match status" value="1"/>
</dbReference>
<dbReference type="GO" id="GO:0005524">
    <property type="term" value="F:ATP binding"/>
    <property type="evidence" value="ECO:0007669"/>
    <property type="project" value="UniProtKB-KW"/>
</dbReference>
<dbReference type="GO" id="GO:0000272">
    <property type="term" value="P:polysaccharide catabolic process"/>
    <property type="evidence" value="ECO:0007669"/>
    <property type="project" value="UniProtKB-KW"/>
</dbReference>
<dbReference type="CDD" id="cd00063">
    <property type="entry name" value="FN3"/>
    <property type="match status" value="1"/>
</dbReference>
<dbReference type="InterPro" id="IPR000719">
    <property type="entry name" value="Prot_kinase_dom"/>
</dbReference>
<dbReference type="CDD" id="cd14014">
    <property type="entry name" value="STKc_PknB_like"/>
    <property type="match status" value="1"/>
</dbReference>
<feature type="region of interest" description="Disordered" evidence="9">
    <location>
        <begin position="272"/>
        <end position="295"/>
    </location>
</feature>
<keyword evidence="4" id="KW-0547">Nucleotide-binding</keyword>
<evidence type="ECO:0000256" key="8">
    <source>
        <dbReference type="ARBA" id="ARBA00023326"/>
    </source>
</evidence>
<keyword evidence="7" id="KW-0326">Glycosidase</keyword>
<protein>
    <recommendedName>
        <fullName evidence="1">non-specific serine/threonine protein kinase</fullName>
        <ecNumber evidence="1">2.7.11.1</ecNumber>
    </recommendedName>
</protein>
<keyword evidence="8" id="KW-0119">Carbohydrate metabolism</keyword>
<evidence type="ECO:0000256" key="1">
    <source>
        <dbReference type="ARBA" id="ARBA00012513"/>
    </source>
</evidence>
<gene>
    <name evidence="12" type="ORF">F4561_001954</name>
</gene>
<dbReference type="Proteomes" id="UP000523007">
    <property type="component" value="Unassembled WGS sequence"/>
</dbReference>
<evidence type="ECO:0000259" key="10">
    <source>
        <dbReference type="PROSITE" id="PS50011"/>
    </source>
</evidence>
<dbReference type="Gene3D" id="1.10.510.10">
    <property type="entry name" value="Transferase(Phosphotransferase) domain 1"/>
    <property type="match status" value="1"/>
</dbReference>
<evidence type="ECO:0000313" key="12">
    <source>
        <dbReference type="EMBL" id="MBB4931134.1"/>
    </source>
</evidence>
<evidence type="ECO:0000256" key="2">
    <source>
        <dbReference type="ARBA" id="ARBA00022527"/>
    </source>
</evidence>
<feature type="region of interest" description="Disordered" evidence="9">
    <location>
        <begin position="325"/>
        <end position="368"/>
    </location>
</feature>
<evidence type="ECO:0000256" key="6">
    <source>
        <dbReference type="ARBA" id="ARBA00022840"/>
    </source>
</evidence>
<feature type="domain" description="Protein kinase" evidence="10">
    <location>
        <begin position="18"/>
        <end position="274"/>
    </location>
</feature>
<dbReference type="EC" id="2.7.11.1" evidence="1"/>
<feature type="region of interest" description="Disordered" evidence="9">
    <location>
        <begin position="392"/>
        <end position="453"/>
    </location>
</feature>
<dbReference type="RefSeq" id="WP_184576873.1">
    <property type="nucleotide sequence ID" value="NZ_JACHJT010000001.1"/>
</dbReference>
<dbReference type="GO" id="GO:0016798">
    <property type="term" value="F:hydrolase activity, acting on glycosyl bonds"/>
    <property type="evidence" value="ECO:0007669"/>
    <property type="project" value="UniProtKB-KW"/>
</dbReference>
<evidence type="ECO:0000313" key="13">
    <source>
        <dbReference type="Proteomes" id="UP000523007"/>
    </source>
</evidence>